<sequence length="91" mass="10493">MKQKNVAVELLNRLLKGQVKSLMKTNATVSKRFSEMLRNSINKYNSRSIETSKVIEELIQLAKDIKQEQQRGNELGLNSDEIAFLRCFSFT</sequence>
<organism evidence="2 3">
    <name type="scientific">Staphylococcus pseudintermedius</name>
    <dbReference type="NCBI Taxonomy" id="283734"/>
    <lineage>
        <taxon>Bacteria</taxon>
        <taxon>Bacillati</taxon>
        <taxon>Bacillota</taxon>
        <taxon>Bacilli</taxon>
        <taxon>Bacillales</taxon>
        <taxon>Staphylococcaceae</taxon>
        <taxon>Staphylococcus</taxon>
        <taxon>Staphylococcus intermedius group</taxon>
    </lineage>
</organism>
<accession>A0A3D8YJF6</accession>
<dbReference type="OrthoDB" id="9758243at2"/>
<proteinExistence type="predicted"/>
<reference evidence="3" key="1">
    <citation type="journal article" date="2018" name="Vet. Microbiol.">
        <title>Molecular epidemiology of methicillin-resistant staphylococci amongst veterinary personnel, personnel-owned pets, patients and the hospital environment of two companion animal veterinary hospitals.</title>
        <authorList>
            <person name="Worthing K.A."/>
            <person name="Brown J."/>
            <person name="Gerber L."/>
            <person name="Abraham S."/>
            <person name="Trott D."/>
            <person name="Norris J.M."/>
        </authorList>
    </citation>
    <scope>NUCLEOTIDE SEQUENCE [LARGE SCALE GENOMIC DNA]</scope>
    <source>
        <strain evidence="3">ST496-2</strain>
    </source>
</reference>
<dbReference type="Pfam" id="PF11867">
    <property type="entry name" value="T1RH-like_C"/>
    <property type="match status" value="1"/>
</dbReference>
<comment type="caution">
    <text evidence="2">The sequence shown here is derived from an EMBL/GenBank/DDBJ whole genome shotgun (WGS) entry which is preliminary data.</text>
</comment>
<name>A0A3D8YJF6_STAPS</name>
<dbReference type="EMBL" id="QQPC01000175">
    <property type="protein sequence ID" value="REA80043.1"/>
    <property type="molecule type" value="Genomic_DNA"/>
</dbReference>
<dbReference type="AlphaFoldDB" id="A0A3D8YJF6"/>
<feature type="domain" description="Type I restriction enzyme HindI endonuclease subunit-like C-terminal" evidence="1">
    <location>
        <begin position="1"/>
        <end position="85"/>
    </location>
</feature>
<dbReference type="Proteomes" id="UP000256409">
    <property type="component" value="Unassembled WGS sequence"/>
</dbReference>
<gene>
    <name evidence="2" type="ORF">DV961_13230</name>
</gene>
<protein>
    <submittedName>
        <fullName evidence="2">DUF3387 domain-containing protein</fullName>
    </submittedName>
</protein>
<evidence type="ECO:0000313" key="3">
    <source>
        <dbReference type="Proteomes" id="UP000256409"/>
    </source>
</evidence>
<evidence type="ECO:0000313" key="2">
    <source>
        <dbReference type="EMBL" id="REA80043.1"/>
    </source>
</evidence>
<dbReference type="InterPro" id="IPR021810">
    <property type="entry name" value="T1RH-like_C"/>
</dbReference>
<evidence type="ECO:0000259" key="1">
    <source>
        <dbReference type="Pfam" id="PF11867"/>
    </source>
</evidence>